<dbReference type="EMBL" id="AJVK01027006">
    <property type="status" value="NOT_ANNOTATED_CDS"/>
    <property type="molecule type" value="Genomic_DNA"/>
</dbReference>
<dbReference type="PRINTS" id="PR00722">
    <property type="entry name" value="CHYMOTRYPSIN"/>
</dbReference>
<dbReference type="FunFam" id="2.40.10.10:FF:000068">
    <property type="entry name" value="transmembrane protease serine 2"/>
    <property type="match status" value="1"/>
</dbReference>
<evidence type="ECO:0000313" key="3">
    <source>
        <dbReference type="EnsemblMetazoa" id="PPAI003539-PA"/>
    </source>
</evidence>
<dbReference type="PROSITE" id="PS50240">
    <property type="entry name" value="TRYPSIN_DOM"/>
    <property type="match status" value="1"/>
</dbReference>
<dbReference type="InterPro" id="IPR009003">
    <property type="entry name" value="Peptidase_S1_PA"/>
</dbReference>
<dbReference type="Proteomes" id="UP000092462">
    <property type="component" value="Unassembled WGS sequence"/>
</dbReference>
<dbReference type="VEuPathDB" id="VectorBase:PPAPM1_009530"/>
<dbReference type="PROSITE" id="PS00134">
    <property type="entry name" value="TRYPSIN_HIS"/>
    <property type="match status" value="1"/>
</dbReference>
<dbReference type="InterPro" id="IPR018114">
    <property type="entry name" value="TRYPSIN_HIS"/>
</dbReference>
<protein>
    <submittedName>
        <fullName evidence="3">Uncharacterized protein</fullName>
    </submittedName>
</protein>
<dbReference type="SMART" id="SM00020">
    <property type="entry name" value="Tryp_SPc"/>
    <property type="match status" value="1"/>
</dbReference>
<dbReference type="CDD" id="cd00190">
    <property type="entry name" value="Tryp_SPc"/>
    <property type="match status" value="1"/>
</dbReference>
<proteinExistence type="inferred from homology"/>
<dbReference type="GO" id="GO:0006508">
    <property type="term" value="P:proteolysis"/>
    <property type="evidence" value="ECO:0007669"/>
    <property type="project" value="InterPro"/>
</dbReference>
<dbReference type="VEuPathDB" id="VectorBase:PPAI003539"/>
<dbReference type="Pfam" id="PF00089">
    <property type="entry name" value="Trypsin"/>
    <property type="match status" value="1"/>
</dbReference>
<evidence type="ECO:0000256" key="1">
    <source>
        <dbReference type="ARBA" id="ARBA00023157"/>
    </source>
</evidence>
<dbReference type="Gene3D" id="2.40.10.10">
    <property type="entry name" value="Trypsin-like serine proteases"/>
    <property type="match status" value="2"/>
</dbReference>
<dbReference type="EnsemblMetazoa" id="PPAI003539-RA">
    <property type="protein sequence ID" value="PPAI003539-PA"/>
    <property type="gene ID" value="PPAI003539"/>
</dbReference>
<evidence type="ECO:0000256" key="2">
    <source>
        <dbReference type="ARBA" id="ARBA00024195"/>
    </source>
</evidence>
<comment type="similarity">
    <text evidence="2">Belongs to the peptidase S1 family. CLIP subfamily.</text>
</comment>
<keyword evidence="1" id="KW-1015">Disulfide bond</keyword>
<organism evidence="3 4">
    <name type="scientific">Phlebotomus papatasi</name>
    <name type="common">Sandfly</name>
    <dbReference type="NCBI Taxonomy" id="29031"/>
    <lineage>
        <taxon>Eukaryota</taxon>
        <taxon>Metazoa</taxon>
        <taxon>Ecdysozoa</taxon>
        <taxon>Arthropoda</taxon>
        <taxon>Hexapoda</taxon>
        <taxon>Insecta</taxon>
        <taxon>Pterygota</taxon>
        <taxon>Neoptera</taxon>
        <taxon>Endopterygota</taxon>
        <taxon>Diptera</taxon>
        <taxon>Nematocera</taxon>
        <taxon>Psychodoidea</taxon>
        <taxon>Psychodidae</taxon>
        <taxon>Phlebotomus</taxon>
        <taxon>Phlebotomus</taxon>
    </lineage>
</organism>
<keyword evidence="4" id="KW-1185">Reference proteome</keyword>
<dbReference type="InterPro" id="IPR051333">
    <property type="entry name" value="CLIP_Serine_Protease"/>
</dbReference>
<reference evidence="3" key="1">
    <citation type="submission" date="2022-08" db="UniProtKB">
        <authorList>
            <consortium name="EnsemblMetazoa"/>
        </authorList>
    </citation>
    <scope>IDENTIFICATION</scope>
    <source>
        <strain evidence="3">Israel</strain>
    </source>
</reference>
<dbReference type="PANTHER" id="PTHR24260:SF134">
    <property type="entry name" value="AT07769P-RELATED"/>
    <property type="match status" value="1"/>
</dbReference>
<dbReference type="PROSITE" id="PS00135">
    <property type="entry name" value="TRYPSIN_SER"/>
    <property type="match status" value="1"/>
</dbReference>
<sequence length="276" mass="30582">MWSQLLGSLFLIASVSALPWWRSLRAPYEIPEWQEKHPALMELVKRTNVDFGSRIVNGNEAFPHQFPYQTALVVRLENESTICGGSLISASYVLTAAHCTDLSVFVTVYLGVHNLSDYTEGTRVVQTVFRSDIVVHELYNTSGYQNDISVIKMPMPVTFNDAIRPDGGRTTDASWDGTDVLHYVKLSVISNTACRALYPTLQESNICTRGENRSGTCQGDSGGPLVIMEDDGIYTQIGIVSFGSGIGCSFNWPNVFVRLTSFLCWLGCHTDLPVRL</sequence>
<dbReference type="InterPro" id="IPR043504">
    <property type="entry name" value="Peptidase_S1_PA_chymotrypsin"/>
</dbReference>
<accession>A0A1B0D7L6</accession>
<dbReference type="InterPro" id="IPR001254">
    <property type="entry name" value="Trypsin_dom"/>
</dbReference>
<dbReference type="AlphaFoldDB" id="A0A1B0D7L6"/>
<dbReference type="GO" id="GO:0004252">
    <property type="term" value="F:serine-type endopeptidase activity"/>
    <property type="evidence" value="ECO:0007669"/>
    <property type="project" value="InterPro"/>
</dbReference>
<dbReference type="InterPro" id="IPR033116">
    <property type="entry name" value="TRYPSIN_SER"/>
</dbReference>
<evidence type="ECO:0000313" key="4">
    <source>
        <dbReference type="Proteomes" id="UP000092462"/>
    </source>
</evidence>
<name>A0A1B0D7L6_PHLPP</name>
<dbReference type="InterPro" id="IPR001314">
    <property type="entry name" value="Peptidase_S1A"/>
</dbReference>
<dbReference type="PANTHER" id="PTHR24260">
    <property type="match status" value="1"/>
</dbReference>
<dbReference type="SUPFAM" id="SSF50494">
    <property type="entry name" value="Trypsin-like serine proteases"/>
    <property type="match status" value="1"/>
</dbReference>